<proteinExistence type="predicted"/>
<keyword evidence="5" id="KW-1185">Reference proteome</keyword>
<dbReference type="Proteomes" id="UP000694569">
    <property type="component" value="Unplaced"/>
</dbReference>
<dbReference type="Gene3D" id="2.60.40.4100">
    <property type="entry name" value="Zona pellucida, ZP-C domain"/>
    <property type="match status" value="1"/>
</dbReference>
<dbReference type="Ensembl" id="ENSLLET00000001917.1">
    <property type="protein sequence ID" value="ENSLLEP00000001834.1"/>
    <property type="gene ID" value="ENSLLEG00000001188.1"/>
</dbReference>
<keyword evidence="2" id="KW-1015">Disulfide bond</keyword>
<name>A0A8C5LTH5_9ANUR</name>
<evidence type="ECO:0000256" key="1">
    <source>
        <dbReference type="ARBA" id="ARBA00022729"/>
    </source>
</evidence>
<dbReference type="InterPro" id="IPR001507">
    <property type="entry name" value="ZP_dom"/>
</dbReference>
<dbReference type="Pfam" id="PF00100">
    <property type="entry name" value="Zona_pellucida"/>
    <property type="match status" value="1"/>
</dbReference>
<accession>A0A8C5LTH5</accession>
<evidence type="ECO:0000313" key="4">
    <source>
        <dbReference type="Ensembl" id="ENSLLEP00000001834.1"/>
    </source>
</evidence>
<dbReference type="Pfam" id="PF23344">
    <property type="entry name" value="ZP-N"/>
    <property type="match status" value="1"/>
</dbReference>
<dbReference type="SMART" id="SM00241">
    <property type="entry name" value="ZP"/>
    <property type="match status" value="1"/>
</dbReference>
<dbReference type="PANTHER" id="PTHR14002:SF49">
    <property type="entry name" value="PANCREATIC SECRETORY GRANULE MEMBRANE MAJOR GLYCOPROTEIN GP2-LIKE"/>
    <property type="match status" value="1"/>
</dbReference>
<dbReference type="InterPro" id="IPR055356">
    <property type="entry name" value="ZP-N"/>
</dbReference>
<evidence type="ECO:0000313" key="5">
    <source>
        <dbReference type="Proteomes" id="UP000694569"/>
    </source>
</evidence>
<keyword evidence="1" id="KW-0732">Signal</keyword>
<dbReference type="InterPro" id="IPR042235">
    <property type="entry name" value="ZP-C_dom"/>
</dbReference>
<feature type="domain" description="ZP" evidence="3">
    <location>
        <begin position="107"/>
        <end position="377"/>
    </location>
</feature>
<evidence type="ECO:0000259" key="3">
    <source>
        <dbReference type="PROSITE" id="PS51034"/>
    </source>
</evidence>
<dbReference type="InterPro" id="IPR055355">
    <property type="entry name" value="ZP-C"/>
</dbReference>
<dbReference type="Gene3D" id="2.60.40.3210">
    <property type="entry name" value="Zona pellucida, ZP-N domain"/>
    <property type="match status" value="1"/>
</dbReference>
<sequence length="377" mass="40728">MVTERAGTEYPLCDECVGICDSANGCMCIIQPYEHCVPTSCIMESNGCCPLGYYWNSSASCCTDELSCSPACAGDEVCVRRGVFAVCECDLGTYIGATIADIKPSVACDGATMTITVSKCLLTYLGYDYSSLHIGDDSEYCSFHYSEMINDQRMENIQLRAAAGFCGNTDTVDESHISYSNTLYILPSPLVTKCLIEVNFTCSYSLAMMTSLPAPLISYRFSAWAPVSGSRIYSPSTAASTFPWEYSGTDIVMGIITQDADGSNVSLIDDQCIVTASNDSTSGPMQDVIVSVYLTPVLGGGSFDVTMAAYKDPAYVTLWEDEEIVSAGGDVYLGIFTPDADAHILTLSVHQCFATASNDWNDVTRVPLVIDRVFWQS</sequence>
<organism evidence="4 5">
    <name type="scientific">Leptobrachium leishanense</name>
    <name type="common">Leishan spiny toad</name>
    <dbReference type="NCBI Taxonomy" id="445787"/>
    <lineage>
        <taxon>Eukaryota</taxon>
        <taxon>Metazoa</taxon>
        <taxon>Chordata</taxon>
        <taxon>Craniata</taxon>
        <taxon>Vertebrata</taxon>
        <taxon>Euteleostomi</taxon>
        <taxon>Amphibia</taxon>
        <taxon>Batrachia</taxon>
        <taxon>Anura</taxon>
        <taxon>Pelobatoidea</taxon>
        <taxon>Megophryidae</taxon>
        <taxon>Leptobrachium</taxon>
    </lineage>
</organism>
<dbReference type="OrthoDB" id="9987373at2759"/>
<dbReference type="AlphaFoldDB" id="A0A8C5LTH5"/>
<dbReference type="GeneTree" id="ENSGT01010000229004"/>
<dbReference type="PROSITE" id="PS51034">
    <property type="entry name" value="ZP_2"/>
    <property type="match status" value="1"/>
</dbReference>
<protein>
    <recommendedName>
        <fullName evidence="3">ZP domain-containing protein</fullName>
    </recommendedName>
</protein>
<reference evidence="4" key="2">
    <citation type="submission" date="2025-09" db="UniProtKB">
        <authorList>
            <consortium name="Ensembl"/>
        </authorList>
    </citation>
    <scope>IDENTIFICATION</scope>
</reference>
<reference evidence="4" key="1">
    <citation type="submission" date="2025-08" db="UniProtKB">
        <authorList>
            <consortium name="Ensembl"/>
        </authorList>
    </citation>
    <scope>IDENTIFICATION</scope>
</reference>
<evidence type="ECO:0000256" key="2">
    <source>
        <dbReference type="ARBA" id="ARBA00023157"/>
    </source>
</evidence>
<dbReference type="PANTHER" id="PTHR14002">
    <property type="entry name" value="ENDOGLIN/TGF-BETA RECEPTOR TYPE III"/>
    <property type="match status" value="1"/>
</dbReference>